<gene>
    <name evidence="1" type="ORF">H5410_012656</name>
</gene>
<dbReference type="Proteomes" id="UP000824120">
    <property type="component" value="Chromosome 2"/>
</dbReference>
<dbReference type="EMBL" id="JACXVP010000002">
    <property type="protein sequence ID" value="KAG5627438.1"/>
    <property type="molecule type" value="Genomic_DNA"/>
</dbReference>
<comment type="caution">
    <text evidence="1">The sequence shown here is derived from an EMBL/GenBank/DDBJ whole genome shotgun (WGS) entry which is preliminary data.</text>
</comment>
<protein>
    <submittedName>
        <fullName evidence="1">Uncharacterized protein</fullName>
    </submittedName>
</protein>
<dbReference type="AlphaFoldDB" id="A0A9J6ASA8"/>
<name>A0A9J6ASA8_SOLCO</name>
<evidence type="ECO:0000313" key="1">
    <source>
        <dbReference type="EMBL" id="KAG5627438.1"/>
    </source>
</evidence>
<organism evidence="1 2">
    <name type="scientific">Solanum commersonii</name>
    <name type="common">Commerson's wild potato</name>
    <name type="synonym">Commerson's nightshade</name>
    <dbReference type="NCBI Taxonomy" id="4109"/>
    <lineage>
        <taxon>Eukaryota</taxon>
        <taxon>Viridiplantae</taxon>
        <taxon>Streptophyta</taxon>
        <taxon>Embryophyta</taxon>
        <taxon>Tracheophyta</taxon>
        <taxon>Spermatophyta</taxon>
        <taxon>Magnoliopsida</taxon>
        <taxon>eudicotyledons</taxon>
        <taxon>Gunneridae</taxon>
        <taxon>Pentapetalae</taxon>
        <taxon>asterids</taxon>
        <taxon>lamiids</taxon>
        <taxon>Solanales</taxon>
        <taxon>Solanaceae</taxon>
        <taxon>Solanoideae</taxon>
        <taxon>Solaneae</taxon>
        <taxon>Solanum</taxon>
    </lineage>
</organism>
<dbReference type="PANTHER" id="PTHR33022:SF13">
    <property type="entry name" value="UBIQUITIN-LIKE PROTEASE FAMILY PROFILE DOMAIN-CONTAINING PROTEIN"/>
    <property type="match status" value="1"/>
</dbReference>
<proteinExistence type="predicted"/>
<accession>A0A9J6ASA8</accession>
<evidence type="ECO:0000313" key="2">
    <source>
        <dbReference type="Proteomes" id="UP000824120"/>
    </source>
</evidence>
<reference evidence="1 2" key="1">
    <citation type="submission" date="2020-09" db="EMBL/GenBank/DDBJ databases">
        <title>De no assembly of potato wild relative species, Solanum commersonii.</title>
        <authorList>
            <person name="Cho K."/>
        </authorList>
    </citation>
    <scope>NUCLEOTIDE SEQUENCE [LARGE SCALE GENOMIC DNA]</scope>
    <source>
        <strain evidence="1">LZ3.2</strain>
        <tissue evidence="1">Leaf</tissue>
    </source>
</reference>
<sequence length="93" mass="10561">MDFQSGNASRSQIWLFFAAINWGETQSPFTGGKNKLFRVLRSPANYVRTRYATLLWKNGIEKANAGYVSENEDPPRPKSEFTAPAQDYLVNVE</sequence>
<keyword evidence="2" id="KW-1185">Reference proteome</keyword>
<dbReference type="PANTHER" id="PTHR33022">
    <property type="entry name" value="DUF1985 DOMAIN-CONTAINING PROTEIN"/>
    <property type="match status" value="1"/>
</dbReference>